<dbReference type="AlphaFoldDB" id="A0A413RKR1"/>
<gene>
    <name evidence="2" type="ORF">D1825_10825</name>
</gene>
<dbReference type="SMART" id="SM00418">
    <property type="entry name" value="HTH_ARSR"/>
    <property type="match status" value="1"/>
</dbReference>
<name>A0A413RKR1_9CELL</name>
<organism evidence="2 3">
    <name type="scientific">Cellulomonas rhizosphaerae</name>
    <dbReference type="NCBI Taxonomy" id="2293719"/>
    <lineage>
        <taxon>Bacteria</taxon>
        <taxon>Bacillati</taxon>
        <taxon>Actinomycetota</taxon>
        <taxon>Actinomycetes</taxon>
        <taxon>Micrococcales</taxon>
        <taxon>Cellulomonadaceae</taxon>
        <taxon>Cellulomonas</taxon>
    </lineage>
</organism>
<dbReference type="GO" id="GO:0003700">
    <property type="term" value="F:DNA-binding transcription factor activity"/>
    <property type="evidence" value="ECO:0007669"/>
    <property type="project" value="InterPro"/>
</dbReference>
<dbReference type="InterPro" id="IPR036390">
    <property type="entry name" value="WH_DNA-bd_sf"/>
</dbReference>
<dbReference type="OrthoDB" id="7945987at2"/>
<dbReference type="EMBL" id="QWKP01000199">
    <property type="protein sequence ID" value="RHA40076.1"/>
    <property type="molecule type" value="Genomic_DNA"/>
</dbReference>
<protein>
    <submittedName>
        <fullName evidence="2">ArsR family transcriptional regulator</fullName>
    </submittedName>
</protein>
<dbReference type="Gene3D" id="1.10.10.10">
    <property type="entry name" value="Winged helix-like DNA-binding domain superfamily/Winged helix DNA-binding domain"/>
    <property type="match status" value="1"/>
</dbReference>
<dbReference type="InterPro" id="IPR036388">
    <property type="entry name" value="WH-like_DNA-bd_sf"/>
</dbReference>
<evidence type="ECO:0000313" key="2">
    <source>
        <dbReference type="EMBL" id="RHA40076.1"/>
    </source>
</evidence>
<accession>A0A413RKR1</accession>
<dbReference type="CDD" id="cd00090">
    <property type="entry name" value="HTH_ARSR"/>
    <property type="match status" value="1"/>
</dbReference>
<reference evidence="2 3" key="1">
    <citation type="submission" date="2018-08" db="EMBL/GenBank/DDBJ databases">
        <title>Cellulomonas rhizosphaerae sp. nov., a novel actinomycete isolated from soil.</title>
        <authorList>
            <person name="Tian Y."/>
        </authorList>
    </citation>
    <scope>NUCLEOTIDE SEQUENCE [LARGE SCALE GENOMIC DNA]</scope>
    <source>
        <strain evidence="2 3">NEAU-TCZ24</strain>
    </source>
</reference>
<dbReference type="Pfam" id="PF12840">
    <property type="entry name" value="HTH_20"/>
    <property type="match status" value="1"/>
</dbReference>
<comment type="caution">
    <text evidence="2">The sequence shown here is derived from an EMBL/GenBank/DDBJ whole genome shotgun (WGS) entry which is preliminary data.</text>
</comment>
<sequence length="206" mass="22260">MTVVNSDEIFTTTDPEALRALAHPVRIELLDLLDDEGELTASRAAELTGQTVGNCSFHLRTLARYGYIERGERQGTAWPWRSISRNRELRADESDPESVRAVGAVAAMTLRREAESMAAELAAATSVAPGWAETVVVNRSGFWATREEMADLVRRVRELTEPFAGRWDDASKRPEGAVQGRLLGVVLPGLEAVAGATGAAAEEAGL</sequence>
<proteinExistence type="predicted"/>
<keyword evidence="3" id="KW-1185">Reference proteome</keyword>
<dbReference type="InterPro" id="IPR011991">
    <property type="entry name" value="ArsR-like_HTH"/>
</dbReference>
<dbReference type="InterPro" id="IPR001845">
    <property type="entry name" value="HTH_ArsR_DNA-bd_dom"/>
</dbReference>
<evidence type="ECO:0000313" key="3">
    <source>
        <dbReference type="Proteomes" id="UP000283374"/>
    </source>
</evidence>
<feature type="domain" description="HTH arsR-type" evidence="1">
    <location>
        <begin position="16"/>
        <end position="111"/>
    </location>
</feature>
<dbReference type="SUPFAM" id="SSF46785">
    <property type="entry name" value="Winged helix' DNA-binding domain"/>
    <property type="match status" value="1"/>
</dbReference>
<evidence type="ECO:0000259" key="1">
    <source>
        <dbReference type="SMART" id="SM00418"/>
    </source>
</evidence>
<dbReference type="Proteomes" id="UP000283374">
    <property type="component" value="Unassembled WGS sequence"/>
</dbReference>